<evidence type="ECO:0000256" key="6">
    <source>
        <dbReference type="SAM" id="Phobius"/>
    </source>
</evidence>
<comment type="subcellular location">
    <subcellularLocation>
        <location evidence="1">Membrane</location>
        <topology evidence="1">Multi-pass membrane protein</topology>
    </subcellularLocation>
</comment>
<feature type="transmembrane region" description="Helical" evidence="6">
    <location>
        <begin position="98"/>
        <end position="115"/>
    </location>
</feature>
<gene>
    <name evidence="8" type="primary">LPP1</name>
    <name evidence="8" type="ORF">NBO_80g0027</name>
</gene>
<organism evidence="8 9">
    <name type="scientific">Nosema bombycis (strain CQ1 / CVCC 102059)</name>
    <name type="common">Microsporidian parasite</name>
    <name type="synonym">Pebrine of silkworm</name>
    <dbReference type="NCBI Taxonomy" id="578461"/>
    <lineage>
        <taxon>Eukaryota</taxon>
        <taxon>Fungi</taxon>
        <taxon>Fungi incertae sedis</taxon>
        <taxon>Microsporidia</taxon>
        <taxon>Nosematidae</taxon>
        <taxon>Nosema</taxon>
    </lineage>
</organism>
<dbReference type="Pfam" id="PF01569">
    <property type="entry name" value="PAP2"/>
    <property type="match status" value="1"/>
</dbReference>
<feature type="transmembrane region" description="Helical" evidence="6">
    <location>
        <begin position="189"/>
        <end position="210"/>
    </location>
</feature>
<evidence type="ECO:0000313" key="9">
    <source>
        <dbReference type="Proteomes" id="UP000016927"/>
    </source>
</evidence>
<proteinExistence type="inferred from homology"/>
<dbReference type="Proteomes" id="UP000016927">
    <property type="component" value="Unassembled WGS sequence"/>
</dbReference>
<evidence type="ECO:0000313" key="8">
    <source>
        <dbReference type="EMBL" id="EOB13364.1"/>
    </source>
</evidence>
<sequence length="256" mass="29450">MTLFNKQLIFIFVYREQPMRIGSSMILISTISLLFILLSLIVDPRIVQPNFEDQSISKKFIEKEMISIALVTFISVTIPFFIFFSCFRYLNLDITNEIQFYVVFLTNFFMVSAIIENLKNLVGRLRPDFLERCIPIKGVCTGKLGRIKEGRKSFPSGHTGTSVAGFLFLCLFLNFYISTNTQRDTRSKIFKCTLICFILLIPTAIGLSRFYDNRHFISDVLSGALISILTSLFLFNFYGLKLIKTQTPETQIKNLD</sequence>
<keyword evidence="9" id="KW-1185">Reference proteome</keyword>
<reference evidence="8 9" key="1">
    <citation type="journal article" date="2013" name="BMC Genomics">
        <title>Comparative genomics of parasitic silkworm microsporidia reveal an association between genome expansion and host adaptation.</title>
        <authorList>
            <person name="Pan G."/>
            <person name="Xu J."/>
            <person name="Li T."/>
            <person name="Xia Q."/>
            <person name="Liu S.L."/>
            <person name="Zhang G."/>
            <person name="Li S."/>
            <person name="Li C."/>
            <person name="Liu H."/>
            <person name="Yang L."/>
            <person name="Liu T."/>
            <person name="Zhang X."/>
            <person name="Wu Z."/>
            <person name="Fan W."/>
            <person name="Dang X."/>
            <person name="Xiang H."/>
            <person name="Tao M."/>
            <person name="Li Y."/>
            <person name="Hu J."/>
            <person name="Li Z."/>
            <person name="Lin L."/>
            <person name="Luo J."/>
            <person name="Geng L."/>
            <person name="Wang L."/>
            <person name="Long M."/>
            <person name="Wan Y."/>
            <person name="He N."/>
            <person name="Zhang Z."/>
            <person name="Lu C."/>
            <person name="Keeling P.J."/>
            <person name="Wang J."/>
            <person name="Xiang Z."/>
            <person name="Zhou Z."/>
        </authorList>
    </citation>
    <scope>NUCLEOTIDE SEQUENCE [LARGE SCALE GENOMIC DNA]</scope>
    <source>
        <strain evidence="9">CQ1 / CVCC 102059</strain>
    </source>
</reference>
<comment type="similarity">
    <text evidence="2">Belongs to the PA-phosphatase related phosphoesterase family.</text>
</comment>
<dbReference type="OrthoDB" id="8907274at2759"/>
<dbReference type="GO" id="GO:0008195">
    <property type="term" value="F:phosphatidate phosphatase activity"/>
    <property type="evidence" value="ECO:0007669"/>
    <property type="project" value="TreeGrafter"/>
</dbReference>
<protein>
    <submittedName>
        <fullName evidence="8">Lipid phosphate phosphatase 1</fullName>
    </submittedName>
</protein>
<evidence type="ECO:0000259" key="7">
    <source>
        <dbReference type="SMART" id="SM00014"/>
    </source>
</evidence>
<dbReference type="OMA" id="CTEMYEN"/>
<dbReference type="STRING" id="578461.R0M5W9"/>
<dbReference type="HOGENOM" id="CLU_021458_6_1_1"/>
<dbReference type="SMART" id="SM00014">
    <property type="entry name" value="acidPPc"/>
    <property type="match status" value="1"/>
</dbReference>
<dbReference type="GO" id="GO:0006644">
    <property type="term" value="P:phospholipid metabolic process"/>
    <property type="evidence" value="ECO:0007669"/>
    <property type="project" value="InterPro"/>
</dbReference>
<dbReference type="VEuPathDB" id="MicrosporidiaDB:NBO_80g0027"/>
<feature type="transmembrane region" description="Helical" evidence="6">
    <location>
        <begin position="65"/>
        <end position="86"/>
    </location>
</feature>
<feature type="domain" description="Phosphatidic acid phosphatase type 2/haloperoxidase" evidence="7">
    <location>
        <begin position="103"/>
        <end position="235"/>
    </location>
</feature>
<keyword evidence="4 6" id="KW-1133">Transmembrane helix</keyword>
<dbReference type="EMBL" id="KB908988">
    <property type="protein sequence ID" value="EOB13364.1"/>
    <property type="molecule type" value="Genomic_DNA"/>
</dbReference>
<dbReference type="PANTHER" id="PTHR10165:SF35">
    <property type="entry name" value="RE23632P"/>
    <property type="match status" value="1"/>
</dbReference>
<dbReference type="InterPro" id="IPR043216">
    <property type="entry name" value="PAP-like"/>
</dbReference>
<feature type="transmembrane region" description="Helical" evidence="6">
    <location>
        <begin position="159"/>
        <end position="177"/>
    </location>
</feature>
<keyword evidence="5 6" id="KW-0472">Membrane</keyword>
<dbReference type="Gene3D" id="1.20.144.10">
    <property type="entry name" value="Phosphatidic acid phosphatase type 2/haloperoxidase"/>
    <property type="match status" value="1"/>
</dbReference>
<evidence type="ECO:0000256" key="3">
    <source>
        <dbReference type="ARBA" id="ARBA00022692"/>
    </source>
</evidence>
<dbReference type="GO" id="GO:0046839">
    <property type="term" value="P:phospholipid dephosphorylation"/>
    <property type="evidence" value="ECO:0007669"/>
    <property type="project" value="TreeGrafter"/>
</dbReference>
<name>R0M5W9_NOSB1</name>
<evidence type="ECO:0000256" key="4">
    <source>
        <dbReference type="ARBA" id="ARBA00022989"/>
    </source>
</evidence>
<dbReference type="InterPro" id="IPR036938">
    <property type="entry name" value="PAP2/HPO_sf"/>
</dbReference>
<dbReference type="InterPro" id="IPR000326">
    <property type="entry name" value="PAP2/HPO"/>
</dbReference>
<evidence type="ECO:0000256" key="2">
    <source>
        <dbReference type="ARBA" id="ARBA00008816"/>
    </source>
</evidence>
<keyword evidence="3 6" id="KW-0812">Transmembrane</keyword>
<accession>R0M5W9</accession>
<feature type="transmembrane region" description="Helical" evidence="6">
    <location>
        <begin position="216"/>
        <end position="238"/>
    </location>
</feature>
<evidence type="ECO:0000256" key="1">
    <source>
        <dbReference type="ARBA" id="ARBA00004141"/>
    </source>
</evidence>
<dbReference type="SUPFAM" id="SSF48317">
    <property type="entry name" value="Acid phosphatase/Vanadium-dependent haloperoxidase"/>
    <property type="match status" value="1"/>
</dbReference>
<feature type="transmembrane region" description="Helical" evidence="6">
    <location>
        <begin position="21"/>
        <end position="42"/>
    </location>
</feature>
<dbReference type="PANTHER" id="PTHR10165">
    <property type="entry name" value="LIPID PHOSPHATE PHOSPHATASE"/>
    <property type="match status" value="1"/>
</dbReference>
<evidence type="ECO:0000256" key="5">
    <source>
        <dbReference type="ARBA" id="ARBA00023136"/>
    </source>
</evidence>
<dbReference type="GO" id="GO:0016020">
    <property type="term" value="C:membrane"/>
    <property type="evidence" value="ECO:0007669"/>
    <property type="project" value="UniProtKB-SubCell"/>
</dbReference>
<dbReference type="AlphaFoldDB" id="R0M5W9"/>